<dbReference type="AlphaFoldDB" id="A0A0F3QBZ1"/>
<gene>
    <name evidence="20 22" type="primary">dnaQ</name>
    <name evidence="22" type="ORF">RBEAN4_1092</name>
</gene>
<feature type="binding site" evidence="18">
    <location>
        <position position="55"/>
    </location>
    <ligand>
        <name>substrate</name>
    </ligand>
</feature>
<dbReference type="GO" id="GO:0046872">
    <property type="term" value="F:metal ion binding"/>
    <property type="evidence" value="ECO:0007669"/>
    <property type="project" value="UniProtKB-KW"/>
</dbReference>
<comment type="caution">
    <text evidence="22">The sequence shown here is derived from an EMBL/GenBank/DDBJ whole genome shotgun (WGS) entry which is preliminary data.</text>
</comment>
<evidence type="ECO:0000313" key="23">
    <source>
        <dbReference type="Proteomes" id="UP000033661"/>
    </source>
</evidence>
<keyword evidence="6 20" id="KW-0235">DNA replication</keyword>
<proteinExistence type="predicted"/>
<feature type="domain" description="Exonuclease" evidence="21">
    <location>
        <begin position="5"/>
        <end position="178"/>
    </location>
</feature>
<comment type="function">
    <text evidence="14 20">DNA polymerase III is a complex, multichain enzyme responsible for most of the replicative synthesis in bacteria. The epsilon subunit contain the editing function and is a proofreading 3'-5' exonuclease.</text>
</comment>
<keyword evidence="5 20" id="KW-0548">Nucleotidyltransferase</keyword>
<reference evidence="22 23" key="1">
    <citation type="submission" date="2015-02" db="EMBL/GenBank/DDBJ databases">
        <title>Genome Sequencing of Rickettsiales.</title>
        <authorList>
            <person name="Daugherty S.C."/>
            <person name="Su Q."/>
            <person name="Abolude K."/>
            <person name="Beier-Sexton M."/>
            <person name="Carlyon J.A."/>
            <person name="Carter R."/>
            <person name="Day N.P."/>
            <person name="Dumler S.J."/>
            <person name="Dyachenko V."/>
            <person name="Godinez A."/>
            <person name="Kurtti T.J."/>
            <person name="Lichay M."/>
            <person name="Mullins K.E."/>
            <person name="Ott S."/>
            <person name="Pappas-Brown V."/>
            <person name="Paris D.H."/>
            <person name="Patel P."/>
            <person name="Richards A.L."/>
            <person name="Sadzewicz L."/>
            <person name="Sears K."/>
            <person name="Seidman D."/>
            <person name="Sengamalay N."/>
            <person name="Stenos J."/>
            <person name="Tallon L.J."/>
            <person name="Vincent G."/>
            <person name="Fraser C.M."/>
            <person name="Munderloh U."/>
            <person name="Dunning-Hotopp J.C."/>
        </authorList>
    </citation>
    <scope>NUCLEOTIDE SEQUENCE [LARGE SCALE GENOMIC DNA]</scope>
    <source>
        <strain evidence="22 23">RML An4</strain>
    </source>
</reference>
<keyword evidence="10 20" id="KW-0269">Exonuclease</keyword>
<dbReference type="SMART" id="SM00479">
    <property type="entry name" value="EXOIII"/>
    <property type="match status" value="1"/>
</dbReference>
<dbReference type="RefSeq" id="WP_011477052.1">
    <property type="nucleotide sequence ID" value="NZ_LAOI01000001.1"/>
</dbReference>
<dbReference type="NCBIfam" id="NF004316">
    <property type="entry name" value="PRK05711.1"/>
    <property type="match status" value="1"/>
</dbReference>
<keyword evidence="13 19" id="KW-0464">Manganese</keyword>
<comment type="cofactor">
    <cofactor evidence="1 20">
        <name>Mn(2+)</name>
        <dbReference type="ChEBI" id="CHEBI:29035"/>
    </cofactor>
</comment>
<dbReference type="InterPro" id="IPR036397">
    <property type="entry name" value="RNaseH_sf"/>
</dbReference>
<evidence type="ECO:0000313" key="22">
    <source>
        <dbReference type="EMBL" id="KJV90090.1"/>
    </source>
</evidence>
<feature type="binding site" evidence="18">
    <location>
        <position position="60"/>
    </location>
    <ligand>
        <name>substrate</name>
    </ligand>
</feature>
<evidence type="ECO:0000256" key="11">
    <source>
        <dbReference type="ARBA" id="ARBA00022842"/>
    </source>
</evidence>
<dbReference type="GO" id="GO:0003887">
    <property type="term" value="F:DNA-directed DNA polymerase activity"/>
    <property type="evidence" value="ECO:0007669"/>
    <property type="project" value="UniProtKB-KW"/>
</dbReference>
<dbReference type="Pfam" id="PF00929">
    <property type="entry name" value="RNase_T"/>
    <property type="match status" value="1"/>
</dbReference>
<dbReference type="NCBIfam" id="TIGR01406">
    <property type="entry name" value="dnaQ_proteo"/>
    <property type="match status" value="1"/>
</dbReference>
<evidence type="ECO:0000256" key="19">
    <source>
        <dbReference type="PIRSR" id="PIRSR606309-3"/>
    </source>
</evidence>
<dbReference type="PANTHER" id="PTHR30231">
    <property type="entry name" value="DNA POLYMERASE III SUBUNIT EPSILON"/>
    <property type="match status" value="1"/>
</dbReference>
<organism evidence="22 23">
    <name type="scientific">Rickettsia bellii str. RML An4</name>
    <dbReference type="NCBI Taxonomy" id="1359193"/>
    <lineage>
        <taxon>Bacteria</taxon>
        <taxon>Pseudomonadati</taxon>
        <taxon>Pseudomonadota</taxon>
        <taxon>Alphaproteobacteria</taxon>
        <taxon>Rickettsiales</taxon>
        <taxon>Rickettsiaceae</taxon>
        <taxon>Rickettsieae</taxon>
        <taxon>Rickettsia</taxon>
        <taxon>belli group</taxon>
    </lineage>
</organism>
<evidence type="ECO:0000259" key="21">
    <source>
        <dbReference type="SMART" id="SM00479"/>
    </source>
</evidence>
<dbReference type="PATRIC" id="fig|1359193.3.peg.1053"/>
<dbReference type="EC" id="2.7.7.7" evidence="2 20"/>
<comment type="cofactor">
    <cofactor evidence="19">
        <name>Mg(2+)</name>
        <dbReference type="ChEBI" id="CHEBI:18420"/>
    </cofactor>
    <cofactor evidence="19">
        <name>Mn(2+)</name>
        <dbReference type="ChEBI" id="CHEBI:29035"/>
    </cofactor>
    <text evidence="19">Binds 2 divalent metal cations. Magnesium or manganese.</text>
</comment>
<comment type="subunit">
    <text evidence="15 20">DNA polymerase III contains a core (composed of alpha, epsilon and theta chains) that associates with a tau subunit. This core dimerizes to form the POLIII' complex. PolIII' associates with the gamma complex (composed of gamma, delta, delta', psi and chi chains) and with the beta chain to form the complete DNA polymerase III complex.</text>
</comment>
<evidence type="ECO:0000256" key="6">
    <source>
        <dbReference type="ARBA" id="ARBA00022705"/>
    </source>
</evidence>
<keyword evidence="23" id="KW-1185">Reference proteome</keyword>
<feature type="binding site" evidence="18">
    <location>
        <position position="161"/>
    </location>
    <ligand>
        <name>substrate</name>
    </ligand>
</feature>
<evidence type="ECO:0000256" key="7">
    <source>
        <dbReference type="ARBA" id="ARBA00022722"/>
    </source>
</evidence>
<dbReference type="NCBIfam" id="TIGR00573">
    <property type="entry name" value="dnaq"/>
    <property type="match status" value="1"/>
</dbReference>
<evidence type="ECO:0000256" key="10">
    <source>
        <dbReference type="ARBA" id="ARBA00022839"/>
    </source>
</evidence>
<feature type="binding site" evidence="19">
    <location>
        <position position="12"/>
    </location>
    <ligand>
        <name>a divalent metal cation</name>
        <dbReference type="ChEBI" id="CHEBI:60240"/>
        <label>1</label>
        <note>catalytic</note>
    </ligand>
</feature>
<dbReference type="GO" id="GO:0045004">
    <property type="term" value="P:DNA replication proofreading"/>
    <property type="evidence" value="ECO:0007669"/>
    <property type="project" value="TreeGrafter"/>
</dbReference>
<dbReference type="EMBL" id="LAOI01000001">
    <property type="protein sequence ID" value="KJV90090.1"/>
    <property type="molecule type" value="Genomic_DNA"/>
</dbReference>
<evidence type="ECO:0000256" key="9">
    <source>
        <dbReference type="ARBA" id="ARBA00022801"/>
    </source>
</evidence>
<dbReference type="InterPro" id="IPR012337">
    <property type="entry name" value="RNaseH-like_sf"/>
</dbReference>
<keyword evidence="4 20" id="KW-0808">Transferase</keyword>
<dbReference type="GO" id="GO:0003677">
    <property type="term" value="F:DNA binding"/>
    <property type="evidence" value="ECO:0007669"/>
    <property type="project" value="InterPro"/>
</dbReference>
<evidence type="ECO:0000256" key="8">
    <source>
        <dbReference type="ARBA" id="ARBA00022723"/>
    </source>
</evidence>
<evidence type="ECO:0000256" key="14">
    <source>
        <dbReference type="ARBA" id="ARBA00025483"/>
    </source>
</evidence>
<dbReference type="Gene3D" id="3.30.420.10">
    <property type="entry name" value="Ribonuclease H-like superfamily/Ribonuclease H"/>
    <property type="match status" value="1"/>
</dbReference>
<accession>A0A0F3QBZ1</accession>
<evidence type="ECO:0000256" key="18">
    <source>
        <dbReference type="PIRSR" id="PIRSR606309-2"/>
    </source>
</evidence>
<evidence type="ECO:0000256" key="13">
    <source>
        <dbReference type="ARBA" id="ARBA00023211"/>
    </source>
</evidence>
<dbReference type="GO" id="GO:0005829">
    <property type="term" value="C:cytosol"/>
    <property type="evidence" value="ECO:0007669"/>
    <property type="project" value="TreeGrafter"/>
</dbReference>
<dbReference type="GO" id="GO:0008408">
    <property type="term" value="F:3'-5' exonuclease activity"/>
    <property type="evidence" value="ECO:0007669"/>
    <property type="project" value="TreeGrafter"/>
</dbReference>
<keyword evidence="7 20" id="KW-0540">Nuclease</keyword>
<dbReference type="PANTHER" id="PTHR30231:SF41">
    <property type="entry name" value="DNA POLYMERASE III SUBUNIT EPSILON"/>
    <property type="match status" value="1"/>
</dbReference>
<feature type="binding site" evidence="19">
    <location>
        <position position="161"/>
    </location>
    <ligand>
        <name>a divalent metal cation</name>
        <dbReference type="ChEBI" id="CHEBI:60240"/>
        <label>1</label>
        <note>catalytic</note>
    </ligand>
</feature>
<evidence type="ECO:0000256" key="2">
    <source>
        <dbReference type="ARBA" id="ARBA00012417"/>
    </source>
</evidence>
<sequence length="229" mass="26078">MSSLREIILDTETTGLDPKGGHRIVEIGAIEMVNKVLTGRHFHFYLNPERDMPFEAYRIHGISGEFLKDKPLFHTIADDFLEFIADSKLVIHNAPFDVKFLNHELSLLKRAEIKLLELEHAIDTLVMARSMFPGSKYSLDALCKRFKVDNSGRQLHGALKDAALLAEVYVELTGGRQSAFKMLDKAAKINNLSYNRLDSQAHRNIPVIKPTKEELQKHKEFLSRVLKQA</sequence>
<dbReference type="InterPro" id="IPR006309">
    <property type="entry name" value="DnaQ_proteo"/>
</dbReference>
<evidence type="ECO:0000256" key="16">
    <source>
        <dbReference type="ARBA" id="ARBA00049244"/>
    </source>
</evidence>
<feature type="binding site" evidence="19">
    <location>
        <position position="10"/>
    </location>
    <ligand>
        <name>a divalent metal cation</name>
        <dbReference type="ChEBI" id="CHEBI:60240"/>
        <label>1</label>
        <note>catalytic</note>
    </ligand>
</feature>
<evidence type="ECO:0000256" key="3">
    <source>
        <dbReference type="ARBA" id="ARBA00020352"/>
    </source>
</evidence>
<keyword evidence="9 20" id="KW-0378">Hydrolase</keyword>
<dbReference type="CDD" id="cd06131">
    <property type="entry name" value="DNA_pol_III_epsilon_Ecoli_like"/>
    <property type="match status" value="1"/>
</dbReference>
<evidence type="ECO:0000256" key="20">
    <source>
        <dbReference type="RuleBase" id="RU364087"/>
    </source>
</evidence>
<evidence type="ECO:0000256" key="15">
    <source>
        <dbReference type="ARBA" id="ARBA00026073"/>
    </source>
</evidence>
<evidence type="ECO:0000256" key="4">
    <source>
        <dbReference type="ARBA" id="ARBA00022679"/>
    </source>
</evidence>
<feature type="binding site" evidence="18">
    <location>
        <position position="12"/>
    </location>
    <ligand>
        <name>substrate</name>
    </ligand>
</feature>
<comment type="catalytic activity">
    <reaction evidence="16 20">
        <text>DNA(n) + a 2'-deoxyribonucleoside 5'-triphosphate = DNA(n+1) + diphosphate</text>
        <dbReference type="Rhea" id="RHEA:22508"/>
        <dbReference type="Rhea" id="RHEA-COMP:17339"/>
        <dbReference type="Rhea" id="RHEA-COMP:17340"/>
        <dbReference type="ChEBI" id="CHEBI:33019"/>
        <dbReference type="ChEBI" id="CHEBI:61560"/>
        <dbReference type="ChEBI" id="CHEBI:173112"/>
        <dbReference type="EC" id="2.7.7.7"/>
    </reaction>
</comment>
<name>A0A0F3QBZ1_RICBE</name>
<feature type="binding site" evidence="18">
    <location>
        <position position="10"/>
    </location>
    <ligand>
        <name>substrate</name>
    </ligand>
</feature>
<evidence type="ECO:0000256" key="1">
    <source>
        <dbReference type="ARBA" id="ARBA00001936"/>
    </source>
</evidence>
<keyword evidence="11 19" id="KW-0460">Magnesium</keyword>
<dbReference type="InterPro" id="IPR006054">
    <property type="entry name" value="DnaQ"/>
</dbReference>
<dbReference type="SUPFAM" id="SSF53098">
    <property type="entry name" value="Ribonuclease H-like"/>
    <property type="match status" value="1"/>
</dbReference>
<keyword evidence="12 20" id="KW-0239">DNA-directed DNA polymerase</keyword>
<protein>
    <recommendedName>
        <fullName evidence="3 20">DNA polymerase III subunit epsilon</fullName>
        <ecNumber evidence="2 20">2.7.7.7</ecNumber>
    </recommendedName>
</protein>
<dbReference type="FunFam" id="3.30.420.10:FF:000012">
    <property type="entry name" value="DNA polymerase III subunit epsilon"/>
    <property type="match status" value="1"/>
</dbReference>
<dbReference type="SMR" id="A0A0F3QBZ1"/>
<dbReference type="InterPro" id="IPR013520">
    <property type="entry name" value="Ribonucl_H"/>
</dbReference>
<feature type="active site" description="Proton acceptor" evidence="17">
    <location>
        <position position="156"/>
    </location>
</feature>
<keyword evidence="8 19" id="KW-0479">Metal-binding</keyword>
<evidence type="ECO:0000256" key="17">
    <source>
        <dbReference type="PIRSR" id="PIRSR606309-1"/>
    </source>
</evidence>
<dbReference type="Proteomes" id="UP000033661">
    <property type="component" value="Unassembled WGS sequence"/>
</dbReference>
<evidence type="ECO:0000256" key="12">
    <source>
        <dbReference type="ARBA" id="ARBA00022932"/>
    </source>
</evidence>
<evidence type="ECO:0000256" key="5">
    <source>
        <dbReference type="ARBA" id="ARBA00022695"/>
    </source>
</evidence>